<proteinExistence type="predicted"/>
<evidence type="ECO:0000313" key="2">
    <source>
        <dbReference type="EMBL" id="MBW61741.1"/>
    </source>
</evidence>
<dbReference type="AlphaFoldDB" id="A0A2M4C9C1"/>
<evidence type="ECO:0000256" key="1">
    <source>
        <dbReference type="SAM" id="SignalP"/>
    </source>
</evidence>
<feature type="chain" id="PRO_5014934680" evidence="1">
    <location>
        <begin position="16"/>
        <end position="100"/>
    </location>
</feature>
<reference evidence="2" key="1">
    <citation type="submission" date="2018-01" db="EMBL/GenBank/DDBJ databases">
        <title>An insight into the sialome of Amazonian anophelines.</title>
        <authorList>
            <person name="Ribeiro J.M."/>
            <person name="Scarpassa V."/>
            <person name="Calvo E."/>
        </authorList>
    </citation>
    <scope>NUCLEOTIDE SEQUENCE</scope>
    <source>
        <tissue evidence="2">Salivary glands</tissue>
    </source>
</reference>
<protein>
    <submittedName>
        <fullName evidence="2">Putative secreted protein</fullName>
    </submittedName>
</protein>
<dbReference type="EMBL" id="GGFJ01012600">
    <property type="protein sequence ID" value="MBW61741.1"/>
    <property type="molecule type" value="Transcribed_RNA"/>
</dbReference>
<accession>A0A2M4C9C1</accession>
<sequence length="100" mass="10112">MVAVLLFGCIPPVASTPSSSPEANGTGAGVASAGDLMSCGIIGRLNSVPVVLMSAFLAVVPSLTAKALLTLVLIKTIVEPVRAAAECCCCCWWCSCVTLL</sequence>
<organism evidence="2">
    <name type="scientific">Anopheles marajoara</name>
    <dbReference type="NCBI Taxonomy" id="58244"/>
    <lineage>
        <taxon>Eukaryota</taxon>
        <taxon>Metazoa</taxon>
        <taxon>Ecdysozoa</taxon>
        <taxon>Arthropoda</taxon>
        <taxon>Hexapoda</taxon>
        <taxon>Insecta</taxon>
        <taxon>Pterygota</taxon>
        <taxon>Neoptera</taxon>
        <taxon>Endopterygota</taxon>
        <taxon>Diptera</taxon>
        <taxon>Nematocera</taxon>
        <taxon>Culicoidea</taxon>
        <taxon>Culicidae</taxon>
        <taxon>Anophelinae</taxon>
        <taxon>Anopheles</taxon>
    </lineage>
</organism>
<feature type="signal peptide" evidence="1">
    <location>
        <begin position="1"/>
        <end position="15"/>
    </location>
</feature>
<name>A0A2M4C9C1_9DIPT</name>
<keyword evidence="1" id="KW-0732">Signal</keyword>